<dbReference type="GO" id="GO:0004639">
    <property type="term" value="F:phosphoribosylaminoimidazolesuccinocarboxamide synthase activity"/>
    <property type="evidence" value="ECO:0007669"/>
    <property type="project" value="UniProtKB-UniRule"/>
</dbReference>
<dbReference type="PANTHER" id="PTHR43700:SF1">
    <property type="entry name" value="PHOSPHORIBOSYLAMINOIMIDAZOLE-SUCCINOCARBOXAMIDE SYNTHASE"/>
    <property type="match status" value="1"/>
</dbReference>
<comment type="pathway">
    <text evidence="1 8">Purine metabolism; IMP biosynthesis via de novo pathway; 5-amino-1-(5-phospho-D-ribosyl)imidazole-4-carboxamide from 5-amino-1-(5-phospho-D-ribosyl)imidazole-4-carboxylate: step 1/2.</text>
</comment>
<evidence type="ECO:0000313" key="10">
    <source>
        <dbReference type="EMBL" id="HDN85286.1"/>
    </source>
</evidence>
<dbReference type="CDD" id="cd01414">
    <property type="entry name" value="SAICAR_synt_Sc"/>
    <property type="match status" value="1"/>
</dbReference>
<comment type="caution">
    <text evidence="10">The sequence shown here is derived from an EMBL/GenBank/DDBJ whole genome shotgun (WGS) entry which is preliminary data.</text>
</comment>
<dbReference type="GO" id="GO:0005524">
    <property type="term" value="F:ATP binding"/>
    <property type="evidence" value="ECO:0007669"/>
    <property type="project" value="UniProtKB-KW"/>
</dbReference>
<dbReference type="GO" id="GO:0006189">
    <property type="term" value="P:'de novo' IMP biosynthetic process"/>
    <property type="evidence" value="ECO:0007669"/>
    <property type="project" value="UniProtKB-UniRule"/>
</dbReference>
<keyword evidence="6 8" id="KW-0067">ATP-binding</keyword>
<accession>A0A7V0N265</accession>
<evidence type="ECO:0000256" key="6">
    <source>
        <dbReference type="ARBA" id="ARBA00022840"/>
    </source>
</evidence>
<reference evidence="10" key="1">
    <citation type="journal article" date="2020" name="mSystems">
        <title>Genome- and Community-Level Interaction Insights into Carbon Utilization and Element Cycling Functions of Hydrothermarchaeota in Hydrothermal Sediment.</title>
        <authorList>
            <person name="Zhou Z."/>
            <person name="Liu Y."/>
            <person name="Xu W."/>
            <person name="Pan J."/>
            <person name="Luo Z.H."/>
            <person name="Li M."/>
        </authorList>
    </citation>
    <scope>NUCLEOTIDE SEQUENCE [LARGE SCALE GENOMIC DNA]</scope>
    <source>
        <strain evidence="10">HyVt-219</strain>
    </source>
</reference>
<keyword evidence="3 8" id="KW-0436">Ligase</keyword>
<name>A0A7V0N265_UNCAE</name>
<dbReference type="PROSITE" id="PS01057">
    <property type="entry name" value="SAICAR_SYNTHETASE_1"/>
    <property type="match status" value="1"/>
</dbReference>
<dbReference type="EC" id="6.3.2.6" evidence="8"/>
<keyword evidence="5 8" id="KW-0658">Purine biosynthesis</keyword>
<dbReference type="PANTHER" id="PTHR43700">
    <property type="entry name" value="PHOSPHORIBOSYLAMINOIMIDAZOLE-SUCCINOCARBOXAMIDE SYNTHASE"/>
    <property type="match status" value="1"/>
</dbReference>
<dbReference type="Gene3D" id="3.30.200.20">
    <property type="entry name" value="Phosphorylase Kinase, domain 1"/>
    <property type="match status" value="1"/>
</dbReference>
<dbReference type="InterPro" id="IPR028923">
    <property type="entry name" value="SAICAR_synt/ADE2_N"/>
</dbReference>
<evidence type="ECO:0000256" key="2">
    <source>
        <dbReference type="ARBA" id="ARBA00010190"/>
    </source>
</evidence>
<dbReference type="NCBIfam" id="TIGR00081">
    <property type="entry name" value="purC"/>
    <property type="match status" value="1"/>
</dbReference>
<gene>
    <name evidence="8" type="primary">purC</name>
    <name evidence="10" type="ORF">ENG47_06005</name>
</gene>
<protein>
    <recommendedName>
        <fullName evidence="8">Phosphoribosylaminoimidazole-succinocarboxamide synthase</fullName>
        <ecNumber evidence="8">6.3.2.6</ecNumber>
    </recommendedName>
    <alternativeName>
        <fullName evidence="8">SAICAR synthetase</fullName>
    </alternativeName>
</protein>
<dbReference type="AlphaFoldDB" id="A0A7V0N265"/>
<keyword evidence="4 8" id="KW-0547">Nucleotide-binding</keyword>
<feature type="domain" description="SAICAR synthetase/ADE2 N-terminal" evidence="9">
    <location>
        <begin position="16"/>
        <end position="263"/>
    </location>
</feature>
<dbReference type="EMBL" id="DRBC01000360">
    <property type="protein sequence ID" value="HDN85286.1"/>
    <property type="molecule type" value="Genomic_DNA"/>
</dbReference>
<proteinExistence type="inferred from homology"/>
<dbReference type="InterPro" id="IPR018236">
    <property type="entry name" value="SAICAR_synthetase_CS"/>
</dbReference>
<dbReference type="HAMAP" id="MF_00137">
    <property type="entry name" value="SAICAR_synth"/>
    <property type="match status" value="1"/>
</dbReference>
<evidence type="ECO:0000256" key="4">
    <source>
        <dbReference type="ARBA" id="ARBA00022741"/>
    </source>
</evidence>
<dbReference type="InterPro" id="IPR001636">
    <property type="entry name" value="SAICAR_synth"/>
</dbReference>
<dbReference type="Pfam" id="PF01259">
    <property type="entry name" value="SAICAR_synt"/>
    <property type="match status" value="1"/>
</dbReference>
<dbReference type="UniPathway" id="UPA00074">
    <property type="reaction ID" value="UER00131"/>
</dbReference>
<dbReference type="NCBIfam" id="NF010568">
    <property type="entry name" value="PRK13961.1"/>
    <property type="match status" value="1"/>
</dbReference>
<dbReference type="Gene3D" id="3.30.470.20">
    <property type="entry name" value="ATP-grasp fold, B domain"/>
    <property type="match status" value="1"/>
</dbReference>
<evidence type="ECO:0000256" key="1">
    <source>
        <dbReference type="ARBA" id="ARBA00004672"/>
    </source>
</evidence>
<dbReference type="SUPFAM" id="SSF56104">
    <property type="entry name" value="SAICAR synthase-like"/>
    <property type="match status" value="1"/>
</dbReference>
<evidence type="ECO:0000256" key="7">
    <source>
        <dbReference type="ARBA" id="ARBA00048475"/>
    </source>
</evidence>
<evidence type="ECO:0000256" key="5">
    <source>
        <dbReference type="ARBA" id="ARBA00022755"/>
    </source>
</evidence>
<evidence type="ECO:0000259" key="9">
    <source>
        <dbReference type="Pfam" id="PF01259"/>
    </source>
</evidence>
<comment type="similarity">
    <text evidence="2 8">Belongs to the SAICAR synthetase family.</text>
</comment>
<comment type="catalytic activity">
    <reaction evidence="7 8">
        <text>5-amino-1-(5-phospho-D-ribosyl)imidazole-4-carboxylate + L-aspartate + ATP = (2S)-2-[5-amino-1-(5-phospho-beta-D-ribosyl)imidazole-4-carboxamido]succinate + ADP + phosphate + 2 H(+)</text>
        <dbReference type="Rhea" id="RHEA:22628"/>
        <dbReference type="ChEBI" id="CHEBI:15378"/>
        <dbReference type="ChEBI" id="CHEBI:29991"/>
        <dbReference type="ChEBI" id="CHEBI:30616"/>
        <dbReference type="ChEBI" id="CHEBI:43474"/>
        <dbReference type="ChEBI" id="CHEBI:58443"/>
        <dbReference type="ChEBI" id="CHEBI:77657"/>
        <dbReference type="ChEBI" id="CHEBI:456216"/>
        <dbReference type="EC" id="6.3.2.6"/>
    </reaction>
</comment>
<organism evidence="10">
    <name type="scientific">Aerophobetes bacterium</name>
    <dbReference type="NCBI Taxonomy" id="2030807"/>
    <lineage>
        <taxon>Bacteria</taxon>
        <taxon>Candidatus Aerophobota</taxon>
    </lineage>
</organism>
<evidence type="ECO:0000256" key="8">
    <source>
        <dbReference type="HAMAP-Rule" id="MF_00137"/>
    </source>
</evidence>
<evidence type="ECO:0000256" key="3">
    <source>
        <dbReference type="ARBA" id="ARBA00022598"/>
    </source>
</evidence>
<dbReference type="GO" id="GO:0005737">
    <property type="term" value="C:cytoplasm"/>
    <property type="evidence" value="ECO:0007669"/>
    <property type="project" value="TreeGrafter"/>
</dbReference>
<sequence>MKEVILKTDLPGIKLFKRGKVRDLYDLGDKLLIVCTDRISVFDCVLSEGIPLKGKILNQLSAFWFKKTENLISNHMISTDIKDFPSQVLPFKSLLEGRAMLVKKTRPIGVECVVRGYLSGSAYREYKEKGSVAEIPLPAGLKESDPLPSVIFTPAIKSSQGHDINISFKKMQEMVGKKLSETIKQISLKIYEYVSQFLDSRGFILADTKMEFGMLDGEILLIDELITPDSSRFWLKEKYIPGKHQDSFDKQFVRDYFETLKWGKNPPPPPLPPDIIEKTSKIYQDTYRRITGKNIS</sequence>
<dbReference type="Proteomes" id="UP000885660">
    <property type="component" value="Unassembled WGS sequence"/>
</dbReference>